<keyword evidence="2" id="KW-1185">Reference proteome</keyword>
<reference evidence="1 2" key="1">
    <citation type="journal article" date="2019" name="PLoS ONE">
        <title>Comparative genome analysis indicates high evolutionary potential of pathogenicity genes in Colletotrichum tanaceti.</title>
        <authorList>
            <person name="Lelwala R.V."/>
            <person name="Korhonen P.K."/>
            <person name="Young N.D."/>
            <person name="Scott J.B."/>
            <person name="Ades P.A."/>
            <person name="Gasser R.B."/>
            <person name="Taylor P.W.J."/>
        </authorList>
    </citation>
    <scope>NUCLEOTIDE SEQUENCE [LARGE SCALE GENOMIC DNA]</scope>
    <source>
        <strain evidence="1">BRIP57314</strain>
    </source>
</reference>
<dbReference type="EMBL" id="PJEX01000415">
    <property type="protein sequence ID" value="TKW50285.1"/>
    <property type="molecule type" value="Genomic_DNA"/>
</dbReference>
<proteinExistence type="predicted"/>
<dbReference type="AlphaFoldDB" id="A0A4U6X517"/>
<evidence type="ECO:0000313" key="1">
    <source>
        <dbReference type="EMBL" id="TKW50285.1"/>
    </source>
</evidence>
<accession>A0A4U6X517</accession>
<organism evidence="1 2">
    <name type="scientific">Colletotrichum tanaceti</name>
    <dbReference type="NCBI Taxonomy" id="1306861"/>
    <lineage>
        <taxon>Eukaryota</taxon>
        <taxon>Fungi</taxon>
        <taxon>Dikarya</taxon>
        <taxon>Ascomycota</taxon>
        <taxon>Pezizomycotina</taxon>
        <taxon>Sordariomycetes</taxon>
        <taxon>Hypocreomycetidae</taxon>
        <taxon>Glomerellales</taxon>
        <taxon>Glomerellaceae</taxon>
        <taxon>Colletotrichum</taxon>
        <taxon>Colletotrichum destructivum species complex</taxon>
    </lineage>
</organism>
<dbReference type="STRING" id="1306861.A0A4U6X517"/>
<gene>
    <name evidence="1" type="ORF">CTA1_12531</name>
</gene>
<comment type="caution">
    <text evidence="1">The sequence shown here is derived from an EMBL/GenBank/DDBJ whole genome shotgun (WGS) entry which is preliminary data.</text>
</comment>
<protein>
    <submittedName>
        <fullName evidence="1">Uncharacterized protein</fullName>
    </submittedName>
</protein>
<sequence length="113" mass="13207">MHPYCFYFTIKGSKDISFNYKVLINVIYLNSNCLALYVVNSATTFNTIIVDTSRNFTAAKFKAKAKVMSIYVKIIPIKAYYSIRKVKRYYTALRYAYKIIYNKCPNLPRKLAL</sequence>
<name>A0A4U6X517_9PEZI</name>
<dbReference type="Proteomes" id="UP000310108">
    <property type="component" value="Unassembled WGS sequence"/>
</dbReference>
<evidence type="ECO:0000313" key="2">
    <source>
        <dbReference type="Proteomes" id="UP000310108"/>
    </source>
</evidence>